<dbReference type="EMBL" id="LNCU01000088">
    <property type="protein sequence ID" value="KWV51864.1"/>
    <property type="molecule type" value="Genomic_DNA"/>
</dbReference>
<gene>
    <name evidence="1" type="ORF">AS156_11835</name>
</gene>
<dbReference type="PANTHER" id="PTHR46145:SF4">
    <property type="entry name" value="HEPARANASE"/>
    <property type="match status" value="1"/>
</dbReference>
<comment type="caution">
    <text evidence="1">The sequence shown here is derived from an EMBL/GenBank/DDBJ whole genome shotgun (WGS) entry which is preliminary data.</text>
</comment>
<evidence type="ECO:0008006" key="3">
    <source>
        <dbReference type="Google" id="ProtNLM"/>
    </source>
</evidence>
<dbReference type="Proteomes" id="UP000057737">
    <property type="component" value="Unassembled WGS sequence"/>
</dbReference>
<proteinExistence type="predicted"/>
<evidence type="ECO:0000313" key="2">
    <source>
        <dbReference type="Proteomes" id="UP000057737"/>
    </source>
</evidence>
<reference evidence="1 2" key="1">
    <citation type="submission" date="2015-11" db="EMBL/GenBank/DDBJ databases">
        <title>Draft Genome Sequence of the Strain BR 10303 (Bradyrhizobium sp.) isolated from nodules of Centrolobium paraense.</title>
        <authorList>
            <person name="Zelli J.E."/>
            <person name="Simoes-Araujo J.L."/>
            <person name="Barauna A.C."/>
            <person name="Silva K."/>
        </authorList>
    </citation>
    <scope>NUCLEOTIDE SEQUENCE [LARGE SCALE GENOMIC DNA]</scope>
    <source>
        <strain evidence="1 2">BR 10303</strain>
    </source>
</reference>
<dbReference type="AlphaFoldDB" id="A0A109JN26"/>
<dbReference type="InterPro" id="IPR005199">
    <property type="entry name" value="Glyco_hydro_79"/>
</dbReference>
<dbReference type="GO" id="GO:0016020">
    <property type="term" value="C:membrane"/>
    <property type="evidence" value="ECO:0007669"/>
    <property type="project" value="InterPro"/>
</dbReference>
<dbReference type="InterPro" id="IPR017853">
    <property type="entry name" value="GH"/>
</dbReference>
<accession>A0A109JN26</accession>
<dbReference type="PANTHER" id="PTHR46145">
    <property type="entry name" value="HEPARANASE"/>
    <property type="match status" value="1"/>
</dbReference>
<dbReference type="SUPFAM" id="SSF51445">
    <property type="entry name" value="(Trans)glycosidases"/>
    <property type="match status" value="1"/>
</dbReference>
<evidence type="ECO:0000313" key="1">
    <source>
        <dbReference type="EMBL" id="KWV51864.1"/>
    </source>
</evidence>
<protein>
    <recommendedName>
        <fullName evidence="3">Glycosyl hydrolase family 79</fullName>
    </recommendedName>
</protein>
<keyword evidence="2" id="KW-1185">Reference proteome</keyword>
<dbReference type="Gene3D" id="3.20.20.80">
    <property type="entry name" value="Glycosidases"/>
    <property type="match status" value="1"/>
</dbReference>
<name>A0A109JN26_9BRAD</name>
<dbReference type="GO" id="GO:0016798">
    <property type="term" value="F:hydrolase activity, acting on glycosyl bonds"/>
    <property type="evidence" value="ECO:0007669"/>
    <property type="project" value="InterPro"/>
</dbReference>
<organism evidence="1 2">
    <name type="scientific">Bradyrhizobium macuxiense</name>
    <dbReference type="NCBI Taxonomy" id="1755647"/>
    <lineage>
        <taxon>Bacteria</taxon>
        <taxon>Pseudomonadati</taxon>
        <taxon>Pseudomonadota</taxon>
        <taxon>Alphaproteobacteria</taxon>
        <taxon>Hyphomicrobiales</taxon>
        <taxon>Nitrobacteraceae</taxon>
        <taxon>Bradyrhizobium</taxon>
    </lineage>
</organism>
<dbReference type="Pfam" id="PF03662">
    <property type="entry name" value="Glyco_hydro_79n"/>
    <property type="match status" value="1"/>
</dbReference>
<dbReference type="OrthoDB" id="366350at2"/>
<sequence>MVFACTSAPAAELTLNVATMPRIATIDPRFQSYNIEMVEVSGGRFWKPYAARDTHAAAKADRLAARAPINLHEIRLRRLAAALGPAYLRVSGTWANSTFFADTDTPPSAPPAGFKGVLTRQQWHDVIGFSRAVDAPIVTSFAISAGTRDANGHWTPEQARQRLAFTRSIGGHIAAAEFMNEPDLPATGGAPDGYDATAYGRDFTAFRAFMKSAAPDVTILAPGTAGTNPTIAALFAAVAPGVGAISYHFYGALSARCRGDRTPGTALSDGWLARTDKTLAVYKALRDRLAPSKPIWLTETGETACGGNRWAATFTDTFRYLDQLGRLAKAGVQVVMHNTLAASDYGLLDEQSHLPRPNYWAALLWRRLMGTTVLDSGVSARPGLHVYAHCARGTPGGVALLVINNDRKKSRKLVLPAAAERYTLASDSLADGSVRLNGTMLALDARDELPPLTGEATTAGPIMFTPATITFLIVAEAANANCR</sequence>